<dbReference type="InterPro" id="IPR013149">
    <property type="entry name" value="ADH-like_C"/>
</dbReference>
<dbReference type="PANTHER" id="PTHR43401">
    <property type="entry name" value="L-THREONINE 3-DEHYDROGENASE"/>
    <property type="match status" value="1"/>
</dbReference>
<gene>
    <name evidence="6" type="ORF">JP09_007790</name>
</gene>
<evidence type="ECO:0000256" key="2">
    <source>
        <dbReference type="ARBA" id="ARBA00022833"/>
    </source>
</evidence>
<dbReference type="PANTHER" id="PTHR43401:SF2">
    <property type="entry name" value="L-THREONINE 3-DEHYDROGENASE"/>
    <property type="match status" value="1"/>
</dbReference>
<dbReference type="GO" id="GO:0008270">
    <property type="term" value="F:zinc ion binding"/>
    <property type="evidence" value="ECO:0007669"/>
    <property type="project" value="InterPro"/>
</dbReference>
<dbReference type="RefSeq" id="WP_102330647.1">
    <property type="nucleotide sequence ID" value="NZ_CP058566.2"/>
</dbReference>
<dbReference type="InterPro" id="IPR050129">
    <property type="entry name" value="Zn_alcohol_dh"/>
</dbReference>
<dbReference type="InterPro" id="IPR002328">
    <property type="entry name" value="ADH_Zn_CS"/>
</dbReference>
<comment type="similarity">
    <text evidence="4">Belongs to the zinc-containing alcohol dehydrogenase family.</text>
</comment>
<dbReference type="SUPFAM" id="SSF50129">
    <property type="entry name" value="GroES-like"/>
    <property type="match status" value="1"/>
</dbReference>
<dbReference type="EMBL" id="JQAN02000011">
    <property type="protein sequence ID" value="PPD57635.1"/>
    <property type="molecule type" value="Genomic_DNA"/>
</dbReference>
<evidence type="ECO:0000256" key="3">
    <source>
        <dbReference type="ARBA" id="ARBA00023002"/>
    </source>
</evidence>
<evidence type="ECO:0000259" key="5">
    <source>
        <dbReference type="SMART" id="SM00829"/>
    </source>
</evidence>
<dbReference type="CDD" id="cd08235">
    <property type="entry name" value="iditol_2_DH_like"/>
    <property type="match status" value="1"/>
</dbReference>
<keyword evidence="2 4" id="KW-0862">Zinc</keyword>
<dbReference type="OrthoDB" id="9777057at2"/>
<keyword evidence="3" id="KW-0560">Oxidoreductase</keyword>
<dbReference type="InterPro" id="IPR036291">
    <property type="entry name" value="NAD(P)-bd_dom_sf"/>
</dbReference>
<dbReference type="Proteomes" id="UP000235653">
    <property type="component" value="Unassembled WGS sequence"/>
</dbReference>
<keyword evidence="1 4" id="KW-0479">Metal-binding</keyword>
<dbReference type="Pfam" id="PF00107">
    <property type="entry name" value="ADH_zinc_N"/>
    <property type="match status" value="1"/>
</dbReference>
<reference evidence="6 7" key="1">
    <citation type="journal article" date="2017" name="ISME J.">
        <title>Grape pomace compost harbors organohalide-respiring Dehalogenimonas species with novel reductive dehalogenase genes.</title>
        <authorList>
            <person name="Yang Y."/>
            <person name="Higgins S.A."/>
            <person name="Yan J."/>
            <person name="Simsir B."/>
            <person name="Chourey K."/>
            <person name="Iyer R."/>
            <person name="Hettich R.L."/>
            <person name="Baldwin B."/>
            <person name="Ogles D.M."/>
            <person name="Loffler F.E."/>
        </authorList>
    </citation>
    <scope>NUCLEOTIDE SEQUENCE [LARGE SCALE GENOMIC DNA]</scope>
    <source>
        <strain evidence="6 7">GP</strain>
    </source>
</reference>
<accession>A0A2P5P5S6</accession>
<evidence type="ECO:0000313" key="7">
    <source>
        <dbReference type="Proteomes" id="UP000235653"/>
    </source>
</evidence>
<dbReference type="InterPro" id="IPR020843">
    <property type="entry name" value="ER"/>
</dbReference>
<protein>
    <submittedName>
        <fullName evidence="6">Alcohol dehydrogenase</fullName>
    </submittedName>
</protein>
<comment type="cofactor">
    <cofactor evidence="4">
        <name>Zn(2+)</name>
        <dbReference type="ChEBI" id="CHEBI:29105"/>
    </cofactor>
</comment>
<dbReference type="InterPro" id="IPR013154">
    <property type="entry name" value="ADH-like_N"/>
</dbReference>
<keyword evidence="7" id="KW-1185">Reference proteome</keyword>
<dbReference type="PROSITE" id="PS00059">
    <property type="entry name" value="ADH_ZINC"/>
    <property type="match status" value="1"/>
</dbReference>
<dbReference type="SUPFAM" id="SSF51735">
    <property type="entry name" value="NAD(P)-binding Rossmann-fold domains"/>
    <property type="match status" value="1"/>
</dbReference>
<name>A0A2P5P5S6_9CHLR</name>
<dbReference type="Gene3D" id="3.90.180.10">
    <property type="entry name" value="Medium-chain alcohol dehydrogenases, catalytic domain"/>
    <property type="match status" value="1"/>
</dbReference>
<feature type="domain" description="Enoyl reductase (ER)" evidence="5">
    <location>
        <begin position="9"/>
        <end position="334"/>
    </location>
</feature>
<evidence type="ECO:0000256" key="1">
    <source>
        <dbReference type="ARBA" id="ARBA00022723"/>
    </source>
</evidence>
<evidence type="ECO:0000256" key="4">
    <source>
        <dbReference type="RuleBase" id="RU361277"/>
    </source>
</evidence>
<sequence length="340" mass="36974">MKVSVYYSNTDIRIEERPAPEIGPDEILVKMKACGICGTDVMEWYRKPKAPRILGHEMAGEIVKIGEDVKSYGIGDRVFVSHHVPCFDCHYCRTGRETACETLHTGNYDPGGFAEYIRIPEINVRYGTFRLPDQVSFEEAAMIEPLACVVSGQKRLKIRHGQTVLIIGSGISGLCHVQLAKAAGAKVIATDINDLRLGKAAELGVDVAINAATYSPDELKRANGGQLAETVIVCAGADKAVADAIASVDKRGTILFFAVPQKPLELPSVRFWREEISVLFSYGAATDEIKESLELIATKRFDAKKMISHRVPLSKIVDGFGLVVGADTSLKVVVVPDTIA</sequence>
<dbReference type="AlphaFoldDB" id="A0A2P5P5S6"/>
<dbReference type="GO" id="GO:0016491">
    <property type="term" value="F:oxidoreductase activity"/>
    <property type="evidence" value="ECO:0007669"/>
    <property type="project" value="UniProtKB-KW"/>
</dbReference>
<dbReference type="InterPro" id="IPR011032">
    <property type="entry name" value="GroES-like_sf"/>
</dbReference>
<dbReference type="SMART" id="SM00829">
    <property type="entry name" value="PKS_ER"/>
    <property type="match status" value="1"/>
</dbReference>
<dbReference type="Pfam" id="PF08240">
    <property type="entry name" value="ADH_N"/>
    <property type="match status" value="1"/>
</dbReference>
<proteinExistence type="inferred from homology"/>
<comment type="caution">
    <text evidence="6">The sequence shown here is derived from an EMBL/GenBank/DDBJ whole genome shotgun (WGS) entry which is preliminary data.</text>
</comment>
<organism evidence="6 7">
    <name type="scientific">Dehalogenimonas etheniformans</name>
    <dbReference type="NCBI Taxonomy" id="1536648"/>
    <lineage>
        <taxon>Bacteria</taxon>
        <taxon>Bacillati</taxon>
        <taxon>Chloroflexota</taxon>
        <taxon>Dehalococcoidia</taxon>
        <taxon>Dehalococcoidales</taxon>
        <taxon>Dehalococcoidaceae</taxon>
        <taxon>Dehalogenimonas</taxon>
    </lineage>
</organism>
<evidence type="ECO:0000313" key="6">
    <source>
        <dbReference type="EMBL" id="PPD57635.1"/>
    </source>
</evidence>
<dbReference type="Gene3D" id="3.40.50.720">
    <property type="entry name" value="NAD(P)-binding Rossmann-like Domain"/>
    <property type="match status" value="1"/>
</dbReference>